<feature type="compositionally biased region" description="Basic and acidic residues" evidence="1">
    <location>
        <begin position="312"/>
        <end position="329"/>
    </location>
</feature>
<evidence type="ECO:0000313" key="5">
    <source>
        <dbReference type="Proteomes" id="UP000886595"/>
    </source>
</evidence>
<dbReference type="PANTHER" id="PTHR31607:SF36">
    <property type="entry name" value="DUF1216 DOMAIN-CONTAINING PROTEIN"/>
    <property type="match status" value="1"/>
</dbReference>
<sequence length="329" mass="36062">MSRIQNLLCFTILLATVTFFNVASAHVKIKFALPQTGGPISVGDVEPYTVKVVSTFVADLEKECAKTEKFRHFFENVNAFSKCVCSVSKVEDHESHMKAKAGSLFQAISALGSDENGSKGGKVNKLQKEKTEAMETVKILQSIGEKITGGKNNKTEINGTLKVTTKQQKEIKDGILKWLDVITRIAKKADEISMESSSKSVGPRILVETKSSTKSNENSDKGSDNKKKESDNKKKKSDDKKKESDNKKNKKGESKKKKNGGKEGRHGSAKSKGGSDDDKSSKNKRKGSEIADKNNQTKYGKVETNKGGVEQPRNKTAERLRAEAADELD</sequence>
<keyword evidence="5" id="KW-1185">Reference proteome</keyword>
<evidence type="ECO:0000256" key="2">
    <source>
        <dbReference type="SAM" id="SignalP"/>
    </source>
</evidence>
<evidence type="ECO:0000256" key="1">
    <source>
        <dbReference type="SAM" id="MobiDB-lite"/>
    </source>
</evidence>
<proteinExistence type="predicted"/>
<dbReference type="OrthoDB" id="1109165at2759"/>
<keyword evidence="2" id="KW-0732">Signal</keyword>
<gene>
    <name evidence="4" type="ORF">Bca52824_027385</name>
</gene>
<feature type="domain" description="DUF1216" evidence="3">
    <location>
        <begin position="73"/>
        <end position="200"/>
    </location>
</feature>
<dbReference type="Pfam" id="PF06746">
    <property type="entry name" value="DUF1216"/>
    <property type="match status" value="1"/>
</dbReference>
<comment type="caution">
    <text evidence="4">The sequence shown here is derived from an EMBL/GenBank/DDBJ whole genome shotgun (WGS) entry which is preliminary data.</text>
</comment>
<protein>
    <recommendedName>
        <fullName evidence="3">DUF1216 domain-containing protein</fullName>
    </recommendedName>
</protein>
<dbReference type="PANTHER" id="PTHR31607">
    <property type="entry name" value="DUF1216 DOMAIN-CONTAINING PROTEIN-RELATED"/>
    <property type="match status" value="1"/>
</dbReference>
<reference evidence="4 5" key="1">
    <citation type="submission" date="2020-02" db="EMBL/GenBank/DDBJ databases">
        <authorList>
            <person name="Ma Q."/>
            <person name="Huang Y."/>
            <person name="Song X."/>
            <person name="Pei D."/>
        </authorList>
    </citation>
    <scope>NUCLEOTIDE SEQUENCE [LARGE SCALE GENOMIC DNA]</scope>
    <source>
        <strain evidence="4">Sxm20200214</strain>
        <tissue evidence="4">Leaf</tissue>
    </source>
</reference>
<organism evidence="4 5">
    <name type="scientific">Brassica carinata</name>
    <name type="common">Ethiopian mustard</name>
    <name type="synonym">Abyssinian cabbage</name>
    <dbReference type="NCBI Taxonomy" id="52824"/>
    <lineage>
        <taxon>Eukaryota</taxon>
        <taxon>Viridiplantae</taxon>
        <taxon>Streptophyta</taxon>
        <taxon>Embryophyta</taxon>
        <taxon>Tracheophyta</taxon>
        <taxon>Spermatophyta</taxon>
        <taxon>Magnoliopsida</taxon>
        <taxon>eudicotyledons</taxon>
        <taxon>Gunneridae</taxon>
        <taxon>Pentapetalae</taxon>
        <taxon>rosids</taxon>
        <taxon>malvids</taxon>
        <taxon>Brassicales</taxon>
        <taxon>Brassicaceae</taxon>
        <taxon>Brassiceae</taxon>
        <taxon>Brassica</taxon>
    </lineage>
</organism>
<evidence type="ECO:0000259" key="3">
    <source>
        <dbReference type="Pfam" id="PF06746"/>
    </source>
</evidence>
<dbReference type="EMBL" id="JAAMPC010000006">
    <property type="protein sequence ID" value="KAG2307637.1"/>
    <property type="molecule type" value="Genomic_DNA"/>
</dbReference>
<dbReference type="Proteomes" id="UP000886595">
    <property type="component" value="Unassembled WGS sequence"/>
</dbReference>
<feature type="compositionally biased region" description="Basic and acidic residues" evidence="1">
    <location>
        <begin position="273"/>
        <end position="292"/>
    </location>
</feature>
<feature type="compositionally biased region" description="Basic residues" evidence="1">
    <location>
        <begin position="248"/>
        <end position="259"/>
    </location>
</feature>
<feature type="chain" id="PRO_5036484274" description="DUF1216 domain-containing protein" evidence="2">
    <location>
        <begin position="26"/>
        <end position="329"/>
    </location>
</feature>
<name>A0A8X7V9R1_BRACI</name>
<dbReference type="AlphaFoldDB" id="A0A8X7V9R1"/>
<feature type="compositionally biased region" description="Basic and acidic residues" evidence="1">
    <location>
        <begin position="217"/>
        <end position="247"/>
    </location>
</feature>
<evidence type="ECO:0000313" key="4">
    <source>
        <dbReference type="EMBL" id="KAG2307637.1"/>
    </source>
</evidence>
<dbReference type="InterPro" id="IPR009605">
    <property type="entry name" value="DUF1216"/>
</dbReference>
<feature type="signal peptide" evidence="2">
    <location>
        <begin position="1"/>
        <end position="25"/>
    </location>
</feature>
<accession>A0A8X7V9R1</accession>
<feature type="region of interest" description="Disordered" evidence="1">
    <location>
        <begin position="191"/>
        <end position="329"/>
    </location>
</feature>